<dbReference type="AlphaFoldDB" id="A0A4Y8KZX9"/>
<protein>
    <submittedName>
        <fullName evidence="1">Uncharacterized protein</fullName>
    </submittedName>
</protein>
<dbReference type="PROSITE" id="PS51257">
    <property type="entry name" value="PROKAR_LIPOPROTEIN"/>
    <property type="match status" value="1"/>
</dbReference>
<dbReference type="EMBL" id="SOML01000009">
    <property type="protein sequence ID" value="TFD95081.1"/>
    <property type="molecule type" value="Genomic_DNA"/>
</dbReference>
<dbReference type="RefSeq" id="WP_134436918.1">
    <property type="nucleotide sequence ID" value="NZ_AP028867.1"/>
</dbReference>
<sequence>MFVYKTIIYAMLALSIFACKNKDKEAEKTEESIPKVYTRFRGDYKTFNDMPEKHLSAAMAKGITPMINREDTAKHVKDMVRLPMELNLYKIDKLTHSVPYLVPDASALLIQICANFRDSLKSKKLPYYKPIITSITRTQEDVTGLTKRNRNASDNSAHTYGTTFDISWKRFQKIGVSGTNDVSVDKLKLILAQVLHDLRERDKCYIVHERKQACFHITVR</sequence>
<name>A0A4Y8KZX9_9BACT</name>
<evidence type="ECO:0000313" key="2">
    <source>
        <dbReference type="Proteomes" id="UP000297861"/>
    </source>
</evidence>
<gene>
    <name evidence="1" type="ORF">E2605_13860</name>
</gene>
<proteinExistence type="predicted"/>
<comment type="caution">
    <text evidence="1">The sequence shown here is derived from an EMBL/GenBank/DDBJ whole genome shotgun (WGS) entry which is preliminary data.</text>
</comment>
<accession>A0A4Y8KZX9</accession>
<evidence type="ECO:0000313" key="1">
    <source>
        <dbReference type="EMBL" id="TFD95081.1"/>
    </source>
</evidence>
<dbReference type="Pfam" id="PF18979">
    <property type="entry name" value="DUF5715"/>
    <property type="match status" value="1"/>
</dbReference>
<dbReference type="OrthoDB" id="1523789at2"/>
<keyword evidence="2" id="KW-1185">Reference proteome</keyword>
<dbReference type="STRING" id="1121485.GCA_000426485_03192"/>
<reference evidence="1 2" key="1">
    <citation type="submission" date="2019-03" db="EMBL/GenBank/DDBJ databases">
        <title>San Antonio Military Medical Center submission to MRSN (WRAIR), pending publication.</title>
        <authorList>
            <person name="Blyth D.M."/>
            <person name="Mccarthy S.L."/>
            <person name="Schall S.E."/>
            <person name="Stam J.A."/>
            <person name="Ong A.C."/>
            <person name="Mcgann P.T."/>
        </authorList>
    </citation>
    <scope>NUCLEOTIDE SEQUENCE [LARGE SCALE GENOMIC DNA]</scope>
    <source>
        <strain evidence="1 2">MRSN571793</strain>
    </source>
</reference>
<dbReference type="InterPro" id="IPR043769">
    <property type="entry name" value="DUF5715"/>
</dbReference>
<organism evidence="1 2">
    <name type="scientific">Dysgonomonas capnocytophagoides</name>
    <dbReference type="NCBI Taxonomy" id="45254"/>
    <lineage>
        <taxon>Bacteria</taxon>
        <taxon>Pseudomonadati</taxon>
        <taxon>Bacteroidota</taxon>
        <taxon>Bacteroidia</taxon>
        <taxon>Bacteroidales</taxon>
        <taxon>Dysgonomonadaceae</taxon>
        <taxon>Dysgonomonas</taxon>
    </lineage>
</organism>
<dbReference type="Proteomes" id="UP000297861">
    <property type="component" value="Unassembled WGS sequence"/>
</dbReference>